<dbReference type="PANTHER" id="PTHR33452:SF1">
    <property type="entry name" value="INNER MEMBRANE PROTEIN YPHA-RELATED"/>
    <property type="match status" value="1"/>
</dbReference>
<dbReference type="AlphaFoldDB" id="A0A385SPL7"/>
<dbReference type="GO" id="GO:0005886">
    <property type="term" value="C:plasma membrane"/>
    <property type="evidence" value="ECO:0007669"/>
    <property type="project" value="UniProtKB-SubCell"/>
</dbReference>
<organism evidence="8 9">
    <name type="scientific">Chryseolinea soli</name>
    <dbReference type="NCBI Taxonomy" id="2321403"/>
    <lineage>
        <taxon>Bacteria</taxon>
        <taxon>Pseudomonadati</taxon>
        <taxon>Bacteroidota</taxon>
        <taxon>Cytophagia</taxon>
        <taxon>Cytophagales</taxon>
        <taxon>Fulvivirgaceae</taxon>
        <taxon>Chryseolinea</taxon>
    </lineage>
</organism>
<evidence type="ECO:0000313" key="9">
    <source>
        <dbReference type="Proteomes" id="UP000266183"/>
    </source>
</evidence>
<evidence type="ECO:0000256" key="1">
    <source>
        <dbReference type="ARBA" id="ARBA00004651"/>
    </source>
</evidence>
<sequence>MTQKIFATRNDLTGFITRLTLGLVMFPHGAQKVFGWFGGPGFTGEMKFFTETLRMPWLLAFAVIVIEFLGSISLIIGFASRLWAVAMIFLFIGIIFTGHVDNGFFMNWYGDQKGEGYEYHLLIIGLSLATLIGGSGKYSVDRILVADK</sequence>
<feature type="transmembrane region" description="Helical" evidence="7">
    <location>
        <begin position="55"/>
        <end position="75"/>
    </location>
</feature>
<dbReference type="InterPro" id="IPR051907">
    <property type="entry name" value="DoxX-like_oxidoreductase"/>
</dbReference>
<keyword evidence="3" id="KW-1003">Cell membrane</keyword>
<keyword evidence="5 7" id="KW-1133">Transmembrane helix</keyword>
<keyword evidence="4 7" id="KW-0812">Transmembrane</keyword>
<accession>A0A385SPL7</accession>
<evidence type="ECO:0000256" key="2">
    <source>
        <dbReference type="ARBA" id="ARBA00006679"/>
    </source>
</evidence>
<dbReference type="PANTHER" id="PTHR33452">
    <property type="entry name" value="OXIDOREDUCTASE CATD-RELATED"/>
    <property type="match status" value="1"/>
</dbReference>
<dbReference type="OrthoDB" id="346004at2"/>
<keyword evidence="9" id="KW-1185">Reference proteome</keyword>
<evidence type="ECO:0000256" key="5">
    <source>
        <dbReference type="ARBA" id="ARBA00022989"/>
    </source>
</evidence>
<evidence type="ECO:0000256" key="6">
    <source>
        <dbReference type="ARBA" id="ARBA00023136"/>
    </source>
</evidence>
<evidence type="ECO:0000256" key="7">
    <source>
        <dbReference type="SAM" id="Phobius"/>
    </source>
</evidence>
<evidence type="ECO:0000256" key="3">
    <source>
        <dbReference type="ARBA" id="ARBA00022475"/>
    </source>
</evidence>
<comment type="subcellular location">
    <subcellularLocation>
        <location evidence="1">Cell membrane</location>
        <topology evidence="1">Multi-pass membrane protein</topology>
    </subcellularLocation>
</comment>
<name>A0A385SPL7_9BACT</name>
<comment type="similarity">
    <text evidence="2">Belongs to the DoxX family.</text>
</comment>
<proteinExistence type="inferred from homology"/>
<dbReference type="EMBL" id="CP032382">
    <property type="protein sequence ID" value="AYB32954.1"/>
    <property type="molecule type" value="Genomic_DNA"/>
</dbReference>
<dbReference type="KEGG" id="chk:D4L85_21285"/>
<evidence type="ECO:0000313" key="8">
    <source>
        <dbReference type="EMBL" id="AYB32954.1"/>
    </source>
</evidence>
<dbReference type="RefSeq" id="WP_119756197.1">
    <property type="nucleotide sequence ID" value="NZ_CP032382.1"/>
</dbReference>
<feature type="transmembrane region" description="Helical" evidence="7">
    <location>
        <begin position="82"/>
        <end position="99"/>
    </location>
</feature>
<protein>
    <submittedName>
        <fullName evidence="8">DoxX family protein</fullName>
    </submittedName>
</protein>
<reference evidence="9" key="1">
    <citation type="submission" date="2018-09" db="EMBL/GenBank/DDBJ databases">
        <title>Chryseolinea sp. KIS68-18 isolated from soil.</title>
        <authorList>
            <person name="Weon H.-Y."/>
            <person name="Kwon S.-W."/>
            <person name="Lee S.A."/>
        </authorList>
    </citation>
    <scope>NUCLEOTIDE SEQUENCE [LARGE SCALE GENOMIC DNA]</scope>
    <source>
        <strain evidence="9">KIS68-18</strain>
    </source>
</reference>
<gene>
    <name evidence="8" type="ORF">D4L85_21285</name>
</gene>
<dbReference type="InterPro" id="IPR032808">
    <property type="entry name" value="DoxX"/>
</dbReference>
<feature type="transmembrane region" description="Helical" evidence="7">
    <location>
        <begin position="119"/>
        <end position="140"/>
    </location>
</feature>
<dbReference type="Proteomes" id="UP000266183">
    <property type="component" value="Chromosome"/>
</dbReference>
<keyword evidence="6 7" id="KW-0472">Membrane</keyword>
<evidence type="ECO:0000256" key="4">
    <source>
        <dbReference type="ARBA" id="ARBA00022692"/>
    </source>
</evidence>
<dbReference type="Pfam" id="PF07681">
    <property type="entry name" value="DoxX"/>
    <property type="match status" value="1"/>
</dbReference>